<dbReference type="Pfam" id="PF00535">
    <property type="entry name" value="Glycos_transf_2"/>
    <property type="match status" value="1"/>
</dbReference>
<sequence length="253" mass="29231">MKKKQHPLISIITIVKNGENSIEKTIKSVLNQSYKNIEYIIIDGLSTDNTVKKIEKYSSILAYWESSADKGISEAFNKGINHASGEYLLFLNSGDTFFSKNSLETFIINIGINKIITGFSKFGKSKIPKRVLRNNEPLYKKALVSHQSSLVHKDVFKTIGNFNTNLEIRMDYEFWLRAMKYFNFTFIDHPLINYECNGISGKNLRKYYLEELTINRVHLPKSEYLKRLSILLPALFLSIIKIKGIIDLIRKHL</sequence>
<gene>
    <name evidence="2" type="ORF">G0Q07_12720</name>
</gene>
<reference evidence="2 3" key="1">
    <citation type="submission" date="2020-02" db="EMBL/GenBank/DDBJ databases">
        <title>Genome sequencing for Draconibacterium sp. strain M1.</title>
        <authorList>
            <person name="Park S.-J."/>
        </authorList>
    </citation>
    <scope>NUCLEOTIDE SEQUENCE [LARGE SCALE GENOMIC DNA]</scope>
    <source>
        <strain evidence="2 3">M1</strain>
    </source>
</reference>
<dbReference type="PANTHER" id="PTHR22916:SF67">
    <property type="entry name" value="COLANIC ACID BIOSYNTHESIS GLYCOSYL TRANSFERASE WCAE-RELATED"/>
    <property type="match status" value="1"/>
</dbReference>
<dbReference type="KEGG" id="drc:G0Q07_12720"/>
<dbReference type="GO" id="GO:0016758">
    <property type="term" value="F:hexosyltransferase activity"/>
    <property type="evidence" value="ECO:0007669"/>
    <property type="project" value="UniProtKB-ARBA"/>
</dbReference>
<keyword evidence="2" id="KW-0808">Transferase</keyword>
<proteinExistence type="predicted"/>
<dbReference type="InterPro" id="IPR001173">
    <property type="entry name" value="Glyco_trans_2-like"/>
</dbReference>
<dbReference type="SUPFAM" id="SSF53448">
    <property type="entry name" value="Nucleotide-diphospho-sugar transferases"/>
    <property type="match status" value="1"/>
</dbReference>
<feature type="domain" description="Glycosyltransferase 2-like" evidence="1">
    <location>
        <begin position="10"/>
        <end position="107"/>
    </location>
</feature>
<organism evidence="2 3">
    <name type="scientific">Draconibacterium halophilum</name>
    <dbReference type="NCBI Taxonomy" id="2706887"/>
    <lineage>
        <taxon>Bacteria</taxon>
        <taxon>Pseudomonadati</taxon>
        <taxon>Bacteroidota</taxon>
        <taxon>Bacteroidia</taxon>
        <taxon>Marinilabiliales</taxon>
        <taxon>Prolixibacteraceae</taxon>
        <taxon>Draconibacterium</taxon>
    </lineage>
</organism>
<dbReference type="AlphaFoldDB" id="A0A6C0RFT0"/>
<dbReference type="InterPro" id="IPR029044">
    <property type="entry name" value="Nucleotide-diphossugar_trans"/>
</dbReference>
<dbReference type="EMBL" id="CP048409">
    <property type="protein sequence ID" value="QIA08525.1"/>
    <property type="molecule type" value="Genomic_DNA"/>
</dbReference>
<evidence type="ECO:0000313" key="3">
    <source>
        <dbReference type="Proteomes" id="UP000474630"/>
    </source>
</evidence>
<accession>A0A6C0RFT0</accession>
<evidence type="ECO:0000259" key="1">
    <source>
        <dbReference type="Pfam" id="PF00535"/>
    </source>
</evidence>
<dbReference type="Gene3D" id="3.90.550.10">
    <property type="entry name" value="Spore Coat Polysaccharide Biosynthesis Protein SpsA, Chain A"/>
    <property type="match status" value="1"/>
</dbReference>
<dbReference type="RefSeq" id="WP_163346502.1">
    <property type="nucleotide sequence ID" value="NZ_CP048409.1"/>
</dbReference>
<dbReference type="Proteomes" id="UP000474630">
    <property type="component" value="Chromosome"/>
</dbReference>
<name>A0A6C0RFT0_9BACT</name>
<keyword evidence="3" id="KW-1185">Reference proteome</keyword>
<dbReference type="CDD" id="cd06433">
    <property type="entry name" value="GT_2_WfgS_like"/>
    <property type="match status" value="1"/>
</dbReference>
<evidence type="ECO:0000313" key="2">
    <source>
        <dbReference type="EMBL" id="QIA08525.1"/>
    </source>
</evidence>
<protein>
    <submittedName>
        <fullName evidence="2">Glycosyltransferase</fullName>
    </submittedName>
</protein>
<dbReference type="PANTHER" id="PTHR22916">
    <property type="entry name" value="GLYCOSYLTRANSFERASE"/>
    <property type="match status" value="1"/>
</dbReference>